<evidence type="ECO:0000313" key="1">
    <source>
        <dbReference type="EMBL" id="VFR94020.1"/>
    </source>
</evidence>
<protein>
    <submittedName>
        <fullName evidence="1">Putative exported protein</fullName>
    </submittedName>
</protein>
<dbReference type="AlphaFoldDB" id="A0A484V457"/>
<name>A0A484V457_9ZZZZ</name>
<organism evidence="1">
    <name type="scientific">plant metagenome</name>
    <dbReference type="NCBI Taxonomy" id="1297885"/>
    <lineage>
        <taxon>unclassified sequences</taxon>
        <taxon>metagenomes</taxon>
        <taxon>organismal metagenomes</taxon>
    </lineage>
</organism>
<sequence>MIAMRARRDRMTGQALPLALLLAAAIAVMWRHLHEVGTTAAARTQLTHVADAAAYSGAVVQARGLNLLATMNRAQVAHQVAMAHLATLASWAQFGAAQAERGGRGNPPSVLIGMLFGPSYATGYSAARAARSFGSLSQPGGGFAQAQARHEETVHVILEQARHAVANDLGRARDAAIAAVLAANYAATTGEPSFTVNDDTLPGKLVHHGASPRGDLRAVVELAVSPYGFLASRQDTARNPWPVSRQCPWLRHELRRRGDTRFGLDGRWQAHDTLSFHALRSNRRIGCYFREYAMGWGRVSVRDGEPPGFVFHDDPPPDFSEQDFWRWVSAATDWGLLDGRDNRLANSYAVLRGSRWAARGLPGFTDLRRQGDGAQSLSFGLRVVLSMPGKGAGGVSAVTVHSAAQTDFLRPGRRADGRHELPNLFHPYWQARLRESGEPA</sequence>
<reference evidence="1" key="1">
    <citation type="submission" date="2019-03" db="EMBL/GenBank/DDBJ databases">
        <authorList>
            <person name="Danneels B."/>
        </authorList>
    </citation>
    <scope>NUCLEOTIDE SEQUENCE</scope>
</reference>
<accession>A0A484V457</accession>
<gene>
    <name evidence="1" type="ORF">RAN3_1904</name>
</gene>
<proteinExistence type="predicted"/>
<dbReference type="EMBL" id="CAADIO010000038">
    <property type="protein sequence ID" value="VFR94020.1"/>
    <property type="molecule type" value="Genomic_DNA"/>
</dbReference>